<dbReference type="RefSeq" id="WP_336392987.1">
    <property type="nucleotide sequence ID" value="NZ_JBAPLV010000039.1"/>
</dbReference>
<comment type="caution">
    <text evidence="2">The sequence shown here is derived from an EMBL/GenBank/DDBJ whole genome shotgun (WGS) entry which is preliminary data.</text>
</comment>
<keyword evidence="1" id="KW-1133">Transmembrane helix</keyword>
<feature type="transmembrane region" description="Helical" evidence="1">
    <location>
        <begin position="112"/>
        <end position="142"/>
    </location>
</feature>
<feature type="transmembrane region" description="Helical" evidence="1">
    <location>
        <begin position="24"/>
        <end position="49"/>
    </location>
</feature>
<sequence>MKARTAAAPAAWPKGPGRPQQAGAAAVLAFIAGGIGMLWGLVGIVLLAGSDGGTGTWLGVVVGLPAGVAAVVGGVRLLAGADRWFVVGAGAALGLAVLLQAVVSAANSYGSAFGQALLVVFLLPPPVVAAVLAGLPVVGGWVEHVRGTTGARLAQPTPPAPPTW</sequence>
<accession>A0ABU8EC32</accession>
<feature type="transmembrane region" description="Helical" evidence="1">
    <location>
        <begin position="55"/>
        <end position="78"/>
    </location>
</feature>
<name>A0ABU8EC32_9ACTN</name>
<evidence type="ECO:0000256" key="1">
    <source>
        <dbReference type="SAM" id="Phobius"/>
    </source>
</evidence>
<dbReference type="Proteomes" id="UP001373496">
    <property type="component" value="Unassembled WGS sequence"/>
</dbReference>
<organism evidence="2 3">
    <name type="scientific">Klenkia terrae</name>
    <dbReference type="NCBI Taxonomy" id="1052259"/>
    <lineage>
        <taxon>Bacteria</taxon>
        <taxon>Bacillati</taxon>
        <taxon>Actinomycetota</taxon>
        <taxon>Actinomycetes</taxon>
        <taxon>Geodermatophilales</taxon>
        <taxon>Geodermatophilaceae</taxon>
        <taxon>Klenkia</taxon>
    </lineage>
</organism>
<evidence type="ECO:0000313" key="3">
    <source>
        <dbReference type="Proteomes" id="UP001373496"/>
    </source>
</evidence>
<gene>
    <name evidence="2" type="ORF">UXQ13_22085</name>
</gene>
<feature type="transmembrane region" description="Helical" evidence="1">
    <location>
        <begin position="85"/>
        <end position="106"/>
    </location>
</feature>
<evidence type="ECO:0000313" key="2">
    <source>
        <dbReference type="EMBL" id="MEI4281178.1"/>
    </source>
</evidence>
<proteinExistence type="predicted"/>
<keyword evidence="1" id="KW-0812">Transmembrane</keyword>
<keyword evidence="1" id="KW-0472">Membrane</keyword>
<protein>
    <submittedName>
        <fullName evidence="2">Uncharacterized protein</fullName>
    </submittedName>
</protein>
<dbReference type="EMBL" id="JBAPLV010000039">
    <property type="protein sequence ID" value="MEI4281178.1"/>
    <property type="molecule type" value="Genomic_DNA"/>
</dbReference>
<reference evidence="2 3" key="1">
    <citation type="submission" date="2024-03" db="EMBL/GenBank/DDBJ databases">
        <title>Draft genome sequence of Klenkia terrae.</title>
        <authorList>
            <person name="Duangmal K."/>
            <person name="Chantavorakit T."/>
        </authorList>
    </citation>
    <scope>NUCLEOTIDE SEQUENCE [LARGE SCALE GENOMIC DNA]</scope>
    <source>
        <strain evidence="2 3">JCM 17786</strain>
    </source>
</reference>
<feature type="non-terminal residue" evidence="2">
    <location>
        <position position="1"/>
    </location>
</feature>
<keyword evidence="3" id="KW-1185">Reference proteome</keyword>